<dbReference type="InterPro" id="IPR008271">
    <property type="entry name" value="Ser/Thr_kinase_AS"/>
</dbReference>
<dbReference type="Pfam" id="PF12819">
    <property type="entry name" value="Malectin_like"/>
    <property type="match status" value="1"/>
</dbReference>
<evidence type="ECO:0000256" key="4">
    <source>
        <dbReference type="ARBA" id="ARBA00022692"/>
    </source>
</evidence>
<dbReference type="Gene3D" id="3.30.200.20">
    <property type="entry name" value="Phosphorylase Kinase, domain 1"/>
    <property type="match status" value="1"/>
</dbReference>
<keyword evidence="12" id="KW-0325">Glycoprotein</keyword>
<dbReference type="InterPro" id="IPR011009">
    <property type="entry name" value="Kinase-like_dom_sf"/>
</dbReference>
<dbReference type="PROSITE" id="PS50011">
    <property type="entry name" value="PROTEIN_KINASE_DOM"/>
    <property type="match status" value="1"/>
</dbReference>
<dbReference type="PROSITE" id="PS00108">
    <property type="entry name" value="PROTEIN_KINASE_ST"/>
    <property type="match status" value="1"/>
</dbReference>
<dbReference type="FunFam" id="3.80.10.10:FF:000041">
    <property type="entry name" value="LRR receptor-like serine/threonine-protein kinase ERECTA"/>
    <property type="match status" value="1"/>
</dbReference>
<dbReference type="InterPro" id="IPR000719">
    <property type="entry name" value="Prot_kinase_dom"/>
</dbReference>
<keyword evidence="3" id="KW-0808">Transferase</keyword>
<evidence type="ECO:0000256" key="2">
    <source>
        <dbReference type="ARBA" id="ARBA00022614"/>
    </source>
</evidence>
<feature type="signal peptide" evidence="16">
    <location>
        <begin position="1"/>
        <end position="39"/>
    </location>
</feature>
<keyword evidence="7 13" id="KW-0547">Nucleotide-binding</keyword>
<accession>A0ABD1ZN16</accession>
<keyword evidence="6" id="KW-0677">Repeat</keyword>
<feature type="domain" description="Protein kinase" evidence="17">
    <location>
        <begin position="851"/>
        <end position="1129"/>
    </location>
</feature>
<dbReference type="Pfam" id="PF00069">
    <property type="entry name" value="Pkinase"/>
    <property type="match status" value="1"/>
</dbReference>
<keyword evidence="19" id="KW-1185">Reference proteome</keyword>
<dbReference type="InterPro" id="IPR003591">
    <property type="entry name" value="Leu-rich_rpt_typical-subtyp"/>
</dbReference>
<feature type="region of interest" description="Disordered" evidence="14">
    <location>
        <begin position="233"/>
        <end position="253"/>
    </location>
</feature>
<dbReference type="CDD" id="cd14066">
    <property type="entry name" value="STKc_IRAK"/>
    <property type="match status" value="1"/>
</dbReference>
<keyword evidence="8" id="KW-0418">Kinase</keyword>
<feature type="compositionally biased region" description="Polar residues" evidence="14">
    <location>
        <begin position="243"/>
        <end position="253"/>
    </location>
</feature>
<reference evidence="18 19" key="1">
    <citation type="submission" date="2024-09" db="EMBL/GenBank/DDBJ databases">
        <title>Chromosome-scale assembly of Riccia fluitans.</title>
        <authorList>
            <person name="Paukszto L."/>
            <person name="Sawicki J."/>
            <person name="Karawczyk K."/>
            <person name="Piernik-Szablinska J."/>
            <person name="Szczecinska M."/>
            <person name="Mazdziarz M."/>
        </authorList>
    </citation>
    <scope>NUCLEOTIDE SEQUENCE [LARGE SCALE GENOMIC DNA]</scope>
    <source>
        <strain evidence="18">Rf_01</strain>
        <tissue evidence="18">Aerial parts of the thallus</tissue>
    </source>
</reference>
<evidence type="ECO:0000256" key="5">
    <source>
        <dbReference type="ARBA" id="ARBA00022729"/>
    </source>
</evidence>
<evidence type="ECO:0000256" key="13">
    <source>
        <dbReference type="PROSITE-ProRule" id="PRU10141"/>
    </source>
</evidence>
<dbReference type="SMART" id="SM00220">
    <property type="entry name" value="S_TKc"/>
    <property type="match status" value="1"/>
</dbReference>
<evidence type="ECO:0000256" key="14">
    <source>
        <dbReference type="SAM" id="MobiDB-lite"/>
    </source>
</evidence>
<evidence type="ECO:0000256" key="12">
    <source>
        <dbReference type="ARBA" id="ARBA00023180"/>
    </source>
</evidence>
<comment type="caution">
    <text evidence="18">The sequence shown here is derived from an EMBL/GenBank/DDBJ whole genome shotgun (WGS) entry which is preliminary data.</text>
</comment>
<evidence type="ECO:0000256" key="8">
    <source>
        <dbReference type="ARBA" id="ARBA00022777"/>
    </source>
</evidence>
<dbReference type="FunFam" id="1.10.510.10:FF:000384">
    <property type="entry name" value="G-type lectin S-receptor-like serine/threonine-protein kinase"/>
    <property type="match status" value="1"/>
</dbReference>
<feature type="transmembrane region" description="Helical" evidence="15">
    <location>
        <begin position="789"/>
        <end position="813"/>
    </location>
</feature>
<keyword evidence="11 15" id="KW-0472">Membrane</keyword>
<evidence type="ECO:0000256" key="7">
    <source>
        <dbReference type="ARBA" id="ARBA00022741"/>
    </source>
</evidence>
<dbReference type="PROSITE" id="PS00107">
    <property type="entry name" value="PROTEIN_KINASE_ATP"/>
    <property type="match status" value="1"/>
</dbReference>
<name>A0ABD1ZN16_9MARC</name>
<dbReference type="PANTHER" id="PTHR45631">
    <property type="entry name" value="OS07G0107800 PROTEIN-RELATED"/>
    <property type="match status" value="1"/>
</dbReference>
<evidence type="ECO:0000256" key="9">
    <source>
        <dbReference type="ARBA" id="ARBA00022840"/>
    </source>
</evidence>
<evidence type="ECO:0000259" key="17">
    <source>
        <dbReference type="PROSITE" id="PS50011"/>
    </source>
</evidence>
<dbReference type="GO" id="GO:0016020">
    <property type="term" value="C:membrane"/>
    <property type="evidence" value="ECO:0007669"/>
    <property type="project" value="UniProtKB-SubCell"/>
</dbReference>
<keyword evidence="5 16" id="KW-0732">Signal</keyword>
<protein>
    <recommendedName>
        <fullName evidence="17">Protein kinase domain-containing protein</fullName>
    </recommendedName>
</protein>
<dbReference type="Gene3D" id="1.10.510.10">
    <property type="entry name" value="Transferase(Phosphotransferase) domain 1"/>
    <property type="match status" value="1"/>
</dbReference>
<organism evidence="18 19">
    <name type="scientific">Riccia fluitans</name>
    <dbReference type="NCBI Taxonomy" id="41844"/>
    <lineage>
        <taxon>Eukaryota</taxon>
        <taxon>Viridiplantae</taxon>
        <taxon>Streptophyta</taxon>
        <taxon>Embryophyta</taxon>
        <taxon>Marchantiophyta</taxon>
        <taxon>Marchantiopsida</taxon>
        <taxon>Marchantiidae</taxon>
        <taxon>Marchantiales</taxon>
        <taxon>Ricciaceae</taxon>
        <taxon>Riccia</taxon>
    </lineage>
</organism>
<comment type="subcellular location">
    <subcellularLocation>
        <location evidence="1">Membrane</location>
        <topology evidence="1">Single-pass membrane protein</topology>
    </subcellularLocation>
</comment>
<evidence type="ECO:0000256" key="6">
    <source>
        <dbReference type="ARBA" id="ARBA00022737"/>
    </source>
</evidence>
<dbReference type="Proteomes" id="UP001605036">
    <property type="component" value="Unassembled WGS sequence"/>
</dbReference>
<dbReference type="Gene3D" id="3.80.10.10">
    <property type="entry name" value="Ribonuclease Inhibitor"/>
    <property type="match status" value="2"/>
</dbReference>
<dbReference type="InterPro" id="IPR017441">
    <property type="entry name" value="Protein_kinase_ATP_BS"/>
</dbReference>
<proteinExistence type="predicted"/>
<dbReference type="InterPro" id="IPR001611">
    <property type="entry name" value="Leu-rich_rpt"/>
</dbReference>
<gene>
    <name evidence="18" type="ORF">R1flu_020975</name>
</gene>
<dbReference type="EMBL" id="JBHFFA010000001">
    <property type="protein sequence ID" value="KAL2652847.1"/>
    <property type="molecule type" value="Genomic_DNA"/>
</dbReference>
<dbReference type="PROSITE" id="PS51450">
    <property type="entry name" value="LRR"/>
    <property type="match status" value="3"/>
</dbReference>
<keyword evidence="10 15" id="KW-1133">Transmembrane helix</keyword>
<dbReference type="SUPFAM" id="SSF52058">
    <property type="entry name" value="L domain-like"/>
    <property type="match status" value="1"/>
</dbReference>
<dbReference type="Pfam" id="PF13855">
    <property type="entry name" value="LRR_8"/>
    <property type="match status" value="1"/>
</dbReference>
<dbReference type="GO" id="GO:0016301">
    <property type="term" value="F:kinase activity"/>
    <property type="evidence" value="ECO:0007669"/>
    <property type="project" value="UniProtKB-KW"/>
</dbReference>
<feature type="chain" id="PRO_5044870755" description="Protein kinase domain-containing protein" evidence="16">
    <location>
        <begin position="40"/>
        <end position="1176"/>
    </location>
</feature>
<keyword evidence="9 13" id="KW-0067">ATP-binding</keyword>
<dbReference type="SUPFAM" id="SSF56112">
    <property type="entry name" value="Protein kinase-like (PK-like)"/>
    <property type="match status" value="1"/>
</dbReference>
<dbReference type="AlphaFoldDB" id="A0ABD1ZN16"/>
<evidence type="ECO:0000313" key="19">
    <source>
        <dbReference type="Proteomes" id="UP001605036"/>
    </source>
</evidence>
<keyword evidence="4 15" id="KW-0812">Transmembrane</keyword>
<evidence type="ECO:0000256" key="11">
    <source>
        <dbReference type="ARBA" id="ARBA00023136"/>
    </source>
</evidence>
<evidence type="ECO:0000256" key="15">
    <source>
        <dbReference type="SAM" id="Phobius"/>
    </source>
</evidence>
<evidence type="ECO:0000256" key="1">
    <source>
        <dbReference type="ARBA" id="ARBA00004167"/>
    </source>
</evidence>
<dbReference type="InterPro" id="IPR024788">
    <property type="entry name" value="Malectin-like_Carb-bd_dom"/>
</dbReference>
<dbReference type="SMART" id="SM00369">
    <property type="entry name" value="LRR_TYP"/>
    <property type="match status" value="4"/>
</dbReference>
<evidence type="ECO:0000313" key="18">
    <source>
        <dbReference type="EMBL" id="KAL2652847.1"/>
    </source>
</evidence>
<evidence type="ECO:0000256" key="10">
    <source>
        <dbReference type="ARBA" id="ARBA00022989"/>
    </source>
</evidence>
<dbReference type="PANTHER" id="PTHR45631:SF68">
    <property type="entry name" value="REPEAT FAMILY PROTEIN, PUTATIVE, EXPRESSED-RELATED"/>
    <property type="match status" value="1"/>
</dbReference>
<feature type="binding site" evidence="13">
    <location>
        <position position="879"/>
    </location>
    <ligand>
        <name>ATP</name>
        <dbReference type="ChEBI" id="CHEBI:30616"/>
    </ligand>
</feature>
<dbReference type="GO" id="GO:0005524">
    <property type="term" value="F:ATP binding"/>
    <property type="evidence" value="ECO:0007669"/>
    <property type="project" value="UniProtKB-UniRule"/>
</dbReference>
<dbReference type="Pfam" id="PF00560">
    <property type="entry name" value="LRR_1"/>
    <property type="match status" value="2"/>
</dbReference>
<keyword evidence="2" id="KW-0433">Leucine-rich repeat</keyword>
<sequence>MEPRSYCRFDCPIRARELNVWRVICGVLLLKSLIVSTVSQDTTDFISIDCGGDGGKDLRLDLEWLTDEDFLESEEQLKKERVAIPANVTLNETKASSRDNAQQLKTAMVFLPGRSSRSKYCYYLNVSSSNANTTTGNGNYLLRAMFPSKTLVARNSKDKEEDLMSYGTRFYFAVDSTVISTITLLDDEPQTVELVIYSLDDAIYVCLVPLEDRSTMVAISSLELRPLPDDLYSLGRDGKSPNDPGQSNSADGRNLWTTYLTTIGRLNFGGNTSSSAVRLPDDIYDRLWYPVEIPADMSSEILLKRNSTMSFLSYSDQGFLDPVKAPREVLISAWEGSDMNSSLPFSFDILAAQSVRPLQSFYVNMQLLDVDPRDGSGQRSVNIYLNDLGPDDSGFVWGADGVIESFEAQVWYNYKQTFRNDTAVFRLEPNGSSTLPAMVNMFEILGEFDSVRKRTAQLDASAIKQLSNNLRNDNTLDTAGDPCLPVPWDWLDCSIEIPPRITQINLSSSGVSGIIPEEFGNLDRLTVLDLSNSSFSGNLPESLKDIVTLRVLKVDNNNLSGDLPLFKERSLVNLETLSLSQNKLSGDLSSLIQALDNPTVSLDLSHNKFSGSIPHQIQKLENLNHLDLSNNELSGILPLESFDLNKLQTLLLANNGLTLPLDIWTSISRASSLQTLNLNGNKITELDLTTYFHTLPKPLGAYKQQVTLLGNDISRVILPSDDVINARDLCSSSGESLIDFSLLIGGSSWCDKLVRSNMTLVERFLCRQDKDQNFCVPWNGNDSGASKKALVIGLVVSGLLVLIMICILMFFLGRILKRMKDLRQIQEALAREDVRPPFYKYDELKANTKDFSTANELGRGAFGAVYKAHIPDNSLLAVKLLFPTEQNISDFLKEMVLITGIKHRHLIQLKGCCVRDKKRMLVYEYAENGNLAQALWGTNRSMVLTWSQRLNISVGIAKGLAYLHEELQPKIIHRDIKPQNILLDRDWNPKIADFGLARPVDEGSTQRATSIGGTLGYFSPEYATEGLLTEKQDVYSYGILLLEIISGRQCIDATAPQNEIYLKNWAFRSYKEGVLSRIAEQSLLETVSVEEIETTIKTALLCLQDDYERRPSMSQVVSMLTGNALDVAIDIVTELKDLQHLYESLFDAQSIIDPNQTERVEREESALLTTSTYSTN</sequence>
<evidence type="ECO:0000256" key="16">
    <source>
        <dbReference type="SAM" id="SignalP"/>
    </source>
</evidence>
<evidence type="ECO:0000256" key="3">
    <source>
        <dbReference type="ARBA" id="ARBA00022679"/>
    </source>
</evidence>
<dbReference type="InterPro" id="IPR032675">
    <property type="entry name" value="LRR_dom_sf"/>
</dbReference>